<organism evidence="1 2">
    <name type="scientific">Linum trigynum</name>
    <dbReference type="NCBI Taxonomy" id="586398"/>
    <lineage>
        <taxon>Eukaryota</taxon>
        <taxon>Viridiplantae</taxon>
        <taxon>Streptophyta</taxon>
        <taxon>Embryophyta</taxon>
        <taxon>Tracheophyta</taxon>
        <taxon>Spermatophyta</taxon>
        <taxon>Magnoliopsida</taxon>
        <taxon>eudicotyledons</taxon>
        <taxon>Gunneridae</taxon>
        <taxon>Pentapetalae</taxon>
        <taxon>rosids</taxon>
        <taxon>fabids</taxon>
        <taxon>Malpighiales</taxon>
        <taxon>Linaceae</taxon>
        <taxon>Linum</taxon>
    </lineage>
</organism>
<reference evidence="1 2" key="1">
    <citation type="submission" date="2024-04" db="EMBL/GenBank/DDBJ databases">
        <authorList>
            <person name="Fracassetti M."/>
        </authorList>
    </citation>
    <scope>NUCLEOTIDE SEQUENCE [LARGE SCALE GENOMIC DNA]</scope>
</reference>
<sequence>MASHRREGRWDHDERALAMEGGAIEHLTLEKVDMFIGLYTAGNLVQYCLVLLETGLYNSDRDRTGTG</sequence>
<dbReference type="AlphaFoldDB" id="A0AAV2FR66"/>
<dbReference type="Proteomes" id="UP001497516">
    <property type="component" value="Chromosome 7"/>
</dbReference>
<evidence type="ECO:0000313" key="1">
    <source>
        <dbReference type="EMBL" id="CAL1400090.1"/>
    </source>
</evidence>
<evidence type="ECO:0000313" key="2">
    <source>
        <dbReference type="Proteomes" id="UP001497516"/>
    </source>
</evidence>
<keyword evidence="2" id="KW-1185">Reference proteome</keyword>
<name>A0AAV2FR66_9ROSI</name>
<gene>
    <name evidence="1" type="ORF">LTRI10_LOCUS40240</name>
</gene>
<dbReference type="EMBL" id="OZ034820">
    <property type="protein sequence ID" value="CAL1400090.1"/>
    <property type="molecule type" value="Genomic_DNA"/>
</dbReference>
<accession>A0AAV2FR66</accession>
<protein>
    <submittedName>
        <fullName evidence="1">Uncharacterized protein</fullName>
    </submittedName>
</protein>
<proteinExistence type="predicted"/>